<feature type="transmembrane region" description="Helical" evidence="7">
    <location>
        <begin position="396"/>
        <end position="419"/>
    </location>
</feature>
<dbReference type="EMBL" id="JAGGLM010000001">
    <property type="protein sequence ID" value="MBP2031528.1"/>
    <property type="molecule type" value="Genomic_DNA"/>
</dbReference>
<dbReference type="Proteomes" id="UP001519307">
    <property type="component" value="Unassembled WGS sequence"/>
</dbReference>
<feature type="transmembrane region" description="Helical" evidence="7">
    <location>
        <begin position="268"/>
        <end position="291"/>
    </location>
</feature>
<sequence length="464" mass="49571">MMVSSKNRNNTALVVFTLSLATLMSSIDTNIVNIALPAIEKSLNISFASVQWIALGYLLAVTSLIVSIGRIGDIFGKRSIFICGIAIFTVASLLCGVAGSIYMLILFRILQGIGGAVLTALSFAIVGDLVPKNKLVQSMGILTSMLPIGIALGPAVGGMLIGLTGWRFIFFFNVPIGILAFILTLRFPEIPITEHVEKFDLAGVFILAGILVCYNLGITFAEAQGMSFMVVLLIAAAFFGTAIFIFYEGKIKFPIVELDMFKNPVFSGSLAIAVLLYAVITGSTLIFPFYLQQAMGYSTFMSGLLIASGPIGCAIFSPIAGRASNYFGDHKVMMFGIAAFTFGVFMMSKLNTFSSAVAFAITFFFFDGSIAFFQTPNNACIISMSKPEKRGLSSGLLNLSRSIGQTTGSSLIGAIFYFFTGTKSAAEFNPINITFGMSNTCLVSAGIMICALIIGFFTILNVHS</sequence>
<dbReference type="SUPFAM" id="SSF103473">
    <property type="entry name" value="MFS general substrate transporter"/>
    <property type="match status" value="1"/>
</dbReference>
<dbReference type="CDD" id="cd17321">
    <property type="entry name" value="MFS_MMR_MDR_like"/>
    <property type="match status" value="1"/>
</dbReference>
<evidence type="ECO:0000256" key="6">
    <source>
        <dbReference type="ARBA" id="ARBA00023136"/>
    </source>
</evidence>
<keyword evidence="4 7" id="KW-0812">Transmembrane</keyword>
<feature type="transmembrane region" description="Helical" evidence="7">
    <location>
        <begin position="297"/>
        <end position="320"/>
    </location>
</feature>
<feature type="transmembrane region" description="Helical" evidence="7">
    <location>
        <begin position="142"/>
        <end position="162"/>
    </location>
</feature>
<dbReference type="PROSITE" id="PS50850">
    <property type="entry name" value="MFS"/>
    <property type="match status" value="1"/>
</dbReference>
<dbReference type="Pfam" id="PF07690">
    <property type="entry name" value="MFS_1"/>
    <property type="match status" value="1"/>
</dbReference>
<evidence type="ECO:0000256" key="2">
    <source>
        <dbReference type="ARBA" id="ARBA00022448"/>
    </source>
</evidence>
<accession>A0ABS4KNC0</accession>
<evidence type="ECO:0000256" key="3">
    <source>
        <dbReference type="ARBA" id="ARBA00022475"/>
    </source>
</evidence>
<dbReference type="PRINTS" id="PR01036">
    <property type="entry name" value="TCRTETB"/>
</dbReference>
<feature type="transmembrane region" description="Helical" evidence="7">
    <location>
        <begin position="50"/>
        <end position="68"/>
    </location>
</feature>
<feature type="transmembrane region" description="Helical" evidence="7">
    <location>
        <begin position="431"/>
        <end position="460"/>
    </location>
</feature>
<feature type="domain" description="Major facilitator superfamily (MFS) profile" evidence="8">
    <location>
        <begin position="14"/>
        <end position="463"/>
    </location>
</feature>
<reference evidence="9 10" key="1">
    <citation type="submission" date="2021-03" db="EMBL/GenBank/DDBJ databases">
        <title>Genomic Encyclopedia of Type Strains, Phase IV (KMG-IV): sequencing the most valuable type-strain genomes for metagenomic binning, comparative biology and taxonomic classification.</title>
        <authorList>
            <person name="Goeker M."/>
        </authorList>
    </citation>
    <scope>NUCLEOTIDE SEQUENCE [LARGE SCALE GENOMIC DNA]</scope>
    <source>
        <strain evidence="9 10">DSM 28783</strain>
    </source>
</reference>
<feature type="transmembrane region" description="Helical" evidence="7">
    <location>
        <begin position="80"/>
        <end position="103"/>
    </location>
</feature>
<proteinExistence type="predicted"/>
<keyword evidence="3" id="KW-1003">Cell membrane</keyword>
<dbReference type="Gene3D" id="1.20.1720.10">
    <property type="entry name" value="Multidrug resistance protein D"/>
    <property type="match status" value="1"/>
</dbReference>
<dbReference type="InterPro" id="IPR036259">
    <property type="entry name" value="MFS_trans_sf"/>
</dbReference>
<protein>
    <submittedName>
        <fullName evidence="9">EmrB/QacA subfamily drug resistance transporter</fullName>
    </submittedName>
</protein>
<dbReference type="PANTHER" id="PTHR42718:SF46">
    <property type="entry name" value="BLR6921 PROTEIN"/>
    <property type="match status" value="1"/>
</dbReference>
<evidence type="ECO:0000259" key="8">
    <source>
        <dbReference type="PROSITE" id="PS50850"/>
    </source>
</evidence>
<evidence type="ECO:0000256" key="1">
    <source>
        <dbReference type="ARBA" id="ARBA00004651"/>
    </source>
</evidence>
<dbReference type="Gene3D" id="1.20.1250.20">
    <property type="entry name" value="MFS general substrate transporter like domains"/>
    <property type="match status" value="1"/>
</dbReference>
<evidence type="ECO:0000256" key="7">
    <source>
        <dbReference type="SAM" id="Phobius"/>
    </source>
</evidence>
<organism evidence="9 10">
    <name type="scientific">Clostridium algifaecis</name>
    <dbReference type="NCBI Taxonomy" id="1472040"/>
    <lineage>
        <taxon>Bacteria</taxon>
        <taxon>Bacillati</taxon>
        <taxon>Bacillota</taxon>
        <taxon>Clostridia</taxon>
        <taxon>Eubacteriales</taxon>
        <taxon>Clostridiaceae</taxon>
        <taxon>Clostridium</taxon>
    </lineage>
</organism>
<dbReference type="InterPro" id="IPR020846">
    <property type="entry name" value="MFS_dom"/>
</dbReference>
<dbReference type="InterPro" id="IPR011701">
    <property type="entry name" value="MFS"/>
</dbReference>
<feature type="transmembrane region" description="Helical" evidence="7">
    <location>
        <begin position="168"/>
        <end position="187"/>
    </location>
</feature>
<feature type="transmembrane region" description="Helical" evidence="7">
    <location>
        <begin position="199"/>
        <end position="220"/>
    </location>
</feature>
<evidence type="ECO:0000256" key="4">
    <source>
        <dbReference type="ARBA" id="ARBA00022692"/>
    </source>
</evidence>
<keyword evidence="5 7" id="KW-1133">Transmembrane helix</keyword>
<dbReference type="PANTHER" id="PTHR42718">
    <property type="entry name" value="MAJOR FACILITATOR SUPERFAMILY MULTIDRUG TRANSPORTER MFSC"/>
    <property type="match status" value="1"/>
</dbReference>
<keyword evidence="2" id="KW-0813">Transport</keyword>
<keyword evidence="10" id="KW-1185">Reference proteome</keyword>
<dbReference type="NCBIfam" id="TIGR00711">
    <property type="entry name" value="efflux_EmrB"/>
    <property type="match status" value="1"/>
</dbReference>
<evidence type="ECO:0000256" key="5">
    <source>
        <dbReference type="ARBA" id="ARBA00022989"/>
    </source>
</evidence>
<evidence type="ECO:0000313" key="10">
    <source>
        <dbReference type="Proteomes" id="UP001519307"/>
    </source>
</evidence>
<keyword evidence="6 7" id="KW-0472">Membrane</keyword>
<comment type="caution">
    <text evidence="9">The sequence shown here is derived from an EMBL/GenBank/DDBJ whole genome shotgun (WGS) entry which is preliminary data.</text>
</comment>
<feature type="transmembrane region" description="Helical" evidence="7">
    <location>
        <begin position="226"/>
        <end position="247"/>
    </location>
</feature>
<name>A0ABS4KNC0_9CLOT</name>
<gene>
    <name evidence="9" type="ORF">J2Z42_000193</name>
</gene>
<dbReference type="RefSeq" id="WP_209700484.1">
    <property type="nucleotide sequence ID" value="NZ_JAGGLM010000001.1"/>
</dbReference>
<comment type="subcellular location">
    <subcellularLocation>
        <location evidence="1">Cell membrane</location>
        <topology evidence="1">Multi-pass membrane protein</topology>
    </subcellularLocation>
</comment>
<dbReference type="InterPro" id="IPR004638">
    <property type="entry name" value="EmrB-like"/>
</dbReference>
<evidence type="ECO:0000313" key="9">
    <source>
        <dbReference type="EMBL" id="MBP2031528.1"/>
    </source>
</evidence>
<feature type="transmembrane region" description="Helical" evidence="7">
    <location>
        <begin position="109"/>
        <end position="130"/>
    </location>
</feature>